<gene>
    <name evidence="1" type="ORF">A9Q84_14595</name>
</gene>
<proteinExistence type="predicted"/>
<accession>A0A1Y5F4Y8</accession>
<name>A0A1Y5F4Y8_9BACT</name>
<evidence type="ECO:0000313" key="2">
    <source>
        <dbReference type="Proteomes" id="UP000196531"/>
    </source>
</evidence>
<organism evidence="1 2">
    <name type="scientific">Halobacteriovorax marinus</name>
    <dbReference type="NCBI Taxonomy" id="97084"/>
    <lineage>
        <taxon>Bacteria</taxon>
        <taxon>Pseudomonadati</taxon>
        <taxon>Bdellovibrionota</taxon>
        <taxon>Bacteriovoracia</taxon>
        <taxon>Bacteriovoracales</taxon>
        <taxon>Halobacteriovoraceae</taxon>
        <taxon>Halobacteriovorax</taxon>
    </lineage>
</organism>
<dbReference type="Proteomes" id="UP000196531">
    <property type="component" value="Unassembled WGS sequence"/>
</dbReference>
<reference evidence="2" key="1">
    <citation type="journal article" date="2017" name="Proc. Natl. Acad. Sci. U.S.A.">
        <title>Simulation of Deepwater Horizon oil plume reveals substrate specialization within a complex community of hydrocarbon-degraders.</title>
        <authorList>
            <person name="Hu P."/>
            <person name="Dubinsky E.A."/>
            <person name="Probst A.J."/>
            <person name="Wang J."/>
            <person name="Sieber C.M.K."/>
            <person name="Tom L.M."/>
            <person name="Gardinali P."/>
            <person name="Banfield J.F."/>
            <person name="Atlas R.M."/>
            <person name="Andersen G.L."/>
        </authorList>
    </citation>
    <scope>NUCLEOTIDE SEQUENCE [LARGE SCALE GENOMIC DNA]</scope>
</reference>
<sequence length="117" mass="13602">MKNEILKYTDIDESSLIVSEENGSYFIEGSILEYKIEKENAITSRKEAFLVFHHILSRFVLRSAYISGYLSPIDKLERANERLRVSCAMLYDCGLVKRISEEELEKRLAELDEDDDC</sequence>
<protein>
    <submittedName>
        <fullName evidence="1">Uncharacterized protein</fullName>
    </submittedName>
</protein>
<evidence type="ECO:0000313" key="1">
    <source>
        <dbReference type="EMBL" id="OUR95727.1"/>
    </source>
</evidence>
<comment type="caution">
    <text evidence="1">The sequence shown here is derived from an EMBL/GenBank/DDBJ whole genome shotgun (WGS) entry which is preliminary data.</text>
</comment>
<dbReference type="EMBL" id="MAAO01000007">
    <property type="protein sequence ID" value="OUR95727.1"/>
    <property type="molecule type" value="Genomic_DNA"/>
</dbReference>
<dbReference type="AlphaFoldDB" id="A0A1Y5F4Y8"/>